<evidence type="ECO:0000313" key="8">
    <source>
        <dbReference type="EMBL" id="ARU92531.1"/>
    </source>
</evidence>
<dbReference type="Proteomes" id="UP000195729">
    <property type="component" value="Chromosome"/>
</dbReference>
<comment type="catalytic activity">
    <reaction evidence="1">
        <text>chorismate = isochorismate</text>
        <dbReference type="Rhea" id="RHEA:18985"/>
        <dbReference type="ChEBI" id="CHEBI:29748"/>
        <dbReference type="ChEBI" id="CHEBI:29780"/>
        <dbReference type="EC" id="5.4.4.2"/>
    </reaction>
</comment>
<dbReference type="InterPro" id="IPR005801">
    <property type="entry name" value="ADC_synthase"/>
</dbReference>
<dbReference type="Gene3D" id="3.60.120.10">
    <property type="entry name" value="Anthranilate synthase"/>
    <property type="match status" value="1"/>
</dbReference>
<feature type="compositionally biased region" description="Polar residues" evidence="6">
    <location>
        <begin position="224"/>
        <end position="236"/>
    </location>
</feature>
<name>A0A1Y0L3F1_TATCI</name>
<dbReference type="NCBIfam" id="TIGR00543">
    <property type="entry name" value="isochor_syn"/>
    <property type="match status" value="1"/>
</dbReference>
<evidence type="ECO:0000313" key="9">
    <source>
        <dbReference type="EMBL" id="ARU96565.1"/>
    </source>
</evidence>
<dbReference type="EMBL" id="CP015581">
    <property type="protein sequence ID" value="ARU96565.1"/>
    <property type="molecule type" value="Genomic_DNA"/>
</dbReference>
<gene>
    <name evidence="8" type="ORF">A7K98_01170</name>
    <name evidence="9" type="ORF">A7K99_01165</name>
</gene>
<dbReference type="SUPFAM" id="SSF56322">
    <property type="entry name" value="ADC synthase"/>
    <property type="match status" value="1"/>
</dbReference>
<proteinExistence type="inferred from homology"/>
<evidence type="ECO:0000256" key="2">
    <source>
        <dbReference type="ARBA" id="ARBA00005297"/>
    </source>
</evidence>
<dbReference type="EC" id="5.4.4.2" evidence="3"/>
<dbReference type="RefSeq" id="WP_087486911.1">
    <property type="nucleotide sequence ID" value="NZ_CP015579.1"/>
</dbReference>
<evidence type="ECO:0000259" key="7">
    <source>
        <dbReference type="Pfam" id="PF00425"/>
    </source>
</evidence>
<dbReference type="PANTHER" id="PTHR42839">
    <property type="entry name" value="ISOCHORISMATE SYNTHASE ENTC"/>
    <property type="match status" value="1"/>
</dbReference>
<organism evidence="8 11">
    <name type="scientific">Tatumella citrea</name>
    <name type="common">Pantoea citrea</name>
    <dbReference type="NCBI Taxonomy" id="53336"/>
    <lineage>
        <taxon>Bacteria</taxon>
        <taxon>Pseudomonadati</taxon>
        <taxon>Pseudomonadota</taxon>
        <taxon>Gammaproteobacteria</taxon>
        <taxon>Enterobacterales</taxon>
        <taxon>Erwiniaceae</taxon>
        <taxon>Tatumella</taxon>
    </lineage>
</organism>
<reference evidence="10 11" key="1">
    <citation type="submission" date="2016-05" db="EMBL/GenBank/DDBJ databases">
        <title>Complete genome sequence of two 2,5-diketo-D-glunonic acid producing strain Tatumella citrea.</title>
        <authorList>
            <person name="Duan C."/>
            <person name="Yang J."/>
            <person name="Yang S."/>
        </authorList>
    </citation>
    <scope>NUCLEOTIDE SEQUENCE [LARGE SCALE GENOMIC DNA]</scope>
    <source>
        <strain evidence="9 10">ATCC 39140</strain>
        <strain evidence="8 11">DSM 13699</strain>
    </source>
</reference>
<evidence type="ECO:0000313" key="11">
    <source>
        <dbReference type="Proteomes" id="UP000195814"/>
    </source>
</evidence>
<feature type="domain" description="Chorismate-utilising enzyme C-terminal" evidence="7">
    <location>
        <begin position="127"/>
        <end position="382"/>
    </location>
</feature>
<comment type="similarity">
    <text evidence="2">Belongs to the isochorismate synthase family.</text>
</comment>
<dbReference type="InterPro" id="IPR015890">
    <property type="entry name" value="Chorismate_C"/>
</dbReference>
<accession>A0A1Y0L3F1</accession>
<dbReference type="EMBL" id="CP015579">
    <property type="protein sequence ID" value="ARU92531.1"/>
    <property type="molecule type" value="Genomic_DNA"/>
</dbReference>
<evidence type="ECO:0000256" key="4">
    <source>
        <dbReference type="ARBA" id="ARBA00023235"/>
    </source>
</evidence>
<dbReference type="OrthoDB" id="9806579at2"/>
<dbReference type="InterPro" id="IPR004561">
    <property type="entry name" value="IsoChor_synthase"/>
</dbReference>
<evidence type="ECO:0000256" key="3">
    <source>
        <dbReference type="ARBA" id="ARBA00012824"/>
    </source>
</evidence>
<dbReference type="PANTHER" id="PTHR42839:SF2">
    <property type="entry name" value="ISOCHORISMATE SYNTHASE ENTC"/>
    <property type="match status" value="1"/>
</dbReference>
<evidence type="ECO:0000313" key="10">
    <source>
        <dbReference type="Proteomes" id="UP000195729"/>
    </source>
</evidence>
<dbReference type="KEGG" id="tci:A7K98_01170"/>
<protein>
    <recommendedName>
        <fullName evidence="3">isochorismate synthase</fullName>
        <ecNumber evidence="3">5.4.4.2</ecNumber>
    </recommendedName>
    <alternativeName>
        <fullName evidence="5">Isochorismate mutase</fullName>
    </alternativeName>
</protein>
<feature type="region of interest" description="Disordered" evidence="6">
    <location>
        <begin position="215"/>
        <end position="240"/>
    </location>
</feature>
<sequence>MLEKEQAENPCFREFPSLKGRFLFTSGWRSLITDGCFQRLTLPLSGVSPQLSASAESLETAFRHARASGISRPVVVGAIPFDTRQPSELFIPESCEFFDRRHLTAVATAPLASPAEQTLHVRQVPEKAVFTSMVARAVDAMKRGELDKVVLSRLLNIHSPESMDLQTLMSQIVQQNPDNYHFHVPLSSGATLLGASPELLLRKQADHFYSCPLAGSARRDSDPQLDQQSGQALMNSTKDRHEHRLVTDAMRDTLQPVSETLSVPEVPELVTTGTLWHLATSIQGTVKHGHTSALSLAALLHPTPALSGFPHPQALSLIRQLEPFDRHLFGGMVGWCDDQGNGEWAVTIRCATVDKQDITLFAGAGIVPASDPESEWLETGVKLTTMLKAFGLDQSR</sequence>
<dbReference type="Proteomes" id="UP000195814">
    <property type="component" value="Chromosome"/>
</dbReference>
<evidence type="ECO:0000256" key="5">
    <source>
        <dbReference type="ARBA" id="ARBA00041564"/>
    </source>
</evidence>
<evidence type="ECO:0000256" key="6">
    <source>
        <dbReference type="SAM" id="MobiDB-lite"/>
    </source>
</evidence>
<dbReference type="Pfam" id="PF00425">
    <property type="entry name" value="Chorismate_bind"/>
    <property type="match status" value="1"/>
</dbReference>
<keyword evidence="10" id="KW-1185">Reference proteome</keyword>
<keyword evidence="4" id="KW-0413">Isomerase</keyword>
<dbReference type="GO" id="GO:0008909">
    <property type="term" value="F:isochorismate synthase activity"/>
    <property type="evidence" value="ECO:0007669"/>
    <property type="project" value="UniProtKB-EC"/>
</dbReference>
<dbReference type="AlphaFoldDB" id="A0A1Y0L3F1"/>
<evidence type="ECO:0000256" key="1">
    <source>
        <dbReference type="ARBA" id="ARBA00000799"/>
    </source>
</evidence>